<dbReference type="Proteomes" id="UP000238327">
    <property type="component" value="Chromosome"/>
</dbReference>
<dbReference type="InterPro" id="IPR036361">
    <property type="entry name" value="SAP_dom_sf"/>
</dbReference>
<proteinExistence type="predicted"/>
<evidence type="ECO:0000313" key="2">
    <source>
        <dbReference type="Proteomes" id="UP000238327"/>
    </source>
</evidence>
<dbReference type="Gene3D" id="1.10.720.30">
    <property type="entry name" value="SAP domain"/>
    <property type="match status" value="1"/>
</dbReference>
<sequence length="71" mass="8192">MSNDPLHGLTLKAILQALVDKHGWDRLGQLISIRCFQHEPSIESSLKFLRKTPWAREKVEALYIKDIARHA</sequence>
<dbReference type="InterPro" id="IPR018668">
    <property type="entry name" value="DNA-binding_VF530-like"/>
</dbReference>
<dbReference type="OrthoDB" id="9806870at2"/>
<gene>
    <name evidence="1" type="ORF">C7A17_02250</name>
</gene>
<dbReference type="GO" id="GO:0003677">
    <property type="term" value="F:DNA binding"/>
    <property type="evidence" value="ECO:0007669"/>
    <property type="project" value="InterPro"/>
</dbReference>
<dbReference type="EMBL" id="CP027657">
    <property type="protein sequence ID" value="AVO51633.1"/>
    <property type="molecule type" value="Genomic_DNA"/>
</dbReference>
<dbReference type="RefSeq" id="WP_106736480.1">
    <property type="nucleotide sequence ID" value="NZ_CP027657.1"/>
</dbReference>
<name>A0A2R3QIN5_ECTME</name>
<dbReference type="Pfam" id="PF09905">
    <property type="entry name" value="VF530"/>
    <property type="match status" value="1"/>
</dbReference>
<evidence type="ECO:0000313" key="1">
    <source>
        <dbReference type="EMBL" id="AVO51633.1"/>
    </source>
</evidence>
<organism evidence="1 2">
    <name type="scientific">Ectopseudomonas mendocina</name>
    <name type="common">Pseudomonas mendocina</name>
    <dbReference type="NCBI Taxonomy" id="300"/>
    <lineage>
        <taxon>Bacteria</taxon>
        <taxon>Pseudomonadati</taxon>
        <taxon>Pseudomonadota</taxon>
        <taxon>Gammaproteobacteria</taxon>
        <taxon>Pseudomonadales</taxon>
        <taxon>Pseudomonadaceae</taxon>
        <taxon>Ectopseudomonas</taxon>
    </lineage>
</organism>
<accession>A0A2R3QIN5</accession>
<protein>
    <submittedName>
        <fullName evidence="1">Transporter</fullName>
    </submittedName>
</protein>
<reference evidence="1 2" key="1">
    <citation type="submission" date="2018-03" db="EMBL/GenBank/DDBJ databases">
        <title>Complete genome sequence and methylome analysis of Pseudomonas mendocina NEB 698.</title>
        <authorList>
            <person name="Morgan R.D."/>
        </authorList>
    </citation>
    <scope>NUCLEOTIDE SEQUENCE [LARGE SCALE GENOMIC DNA]</scope>
    <source>
        <strain evidence="1 2">NEB698</strain>
    </source>
</reference>
<dbReference type="AlphaFoldDB" id="A0A2R3QIN5"/>